<dbReference type="EMBL" id="CALOZG010000006">
    <property type="protein sequence ID" value="CAH4029062.1"/>
    <property type="molecule type" value="Genomic_DNA"/>
</dbReference>
<organism evidence="1 2">
    <name type="scientific">Pieris brassicae</name>
    <name type="common">White butterfly</name>
    <name type="synonym">Large white butterfly</name>
    <dbReference type="NCBI Taxonomy" id="7116"/>
    <lineage>
        <taxon>Eukaryota</taxon>
        <taxon>Metazoa</taxon>
        <taxon>Ecdysozoa</taxon>
        <taxon>Arthropoda</taxon>
        <taxon>Hexapoda</taxon>
        <taxon>Insecta</taxon>
        <taxon>Pterygota</taxon>
        <taxon>Neoptera</taxon>
        <taxon>Endopterygota</taxon>
        <taxon>Lepidoptera</taxon>
        <taxon>Glossata</taxon>
        <taxon>Ditrysia</taxon>
        <taxon>Papilionoidea</taxon>
        <taxon>Pieridae</taxon>
        <taxon>Pierinae</taxon>
        <taxon>Pieris</taxon>
    </lineage>
</organism>
<evidence type="ECO:0000313" key="2">
    <source>
        <dbReference type="Proteomes" id="UP001152562"/>
    </source>
</evidence>
<protein>
    <submittedName>
        <fullName evidence="1">Uncharacterized protein</fullName>
    </submittedName>
</protein>
<accession>A0A9P0TBF7</accession>
<sequence>METGYNRDKPDVNREFNSRQMRSGMLNYKRRVFHLHLAGGSKTPLEKTSQKSRKYLVRTKDKGILLKRNKPKENIDAYSNSDYAEDPLKRRSTSGSVLMIVDRPISWSSKRQPIVALSSTEAEYIAAADYCKEALYLKYYHLHTILIRRKMGNVSSITMVTV</sequence>
<evidence type="ECO:0000313" key="1">
    <source>
        <dbReference type="EMBL" id="CAH4029062.1"/>
    </source>
</evidence>
<dbReference type="PANTHER" id="PTHR11439">
    <property type="entry name" value="GAG-POL-RELATED RETROTRANSPOSON"/>
    <property type="match status" value="1"/>
</dbReference>
<gene>
    <name evidence="1" type="ORF">PIBRA_LOCUS5848</name>
</gene>
<proteinExistence type="predicted"/>
<dbReference type="AlphaFoldDB" id="A0A9P0TBF7"/>
<comment type="caution">
    <text evidence="1">The sequence shown here is derived from an EMBL/GenBank/DDBJ whole genome shotgun (WGS) entry which is preliminary data.</text>
</comment>
<name>A0A9P0TBF7_PIEBR</name>
<reference evidence="1" key="1">
    <citation type="submission" date="2022-05" db="EMBL/GenBank/DDBJ databases">
        <authorList>
            <person name="Okamura Y."/>
        </authorList>
    </citation>
    <scope>NUCLEOTIDE SEQUENCE</scope>
</reference>
<keyword evidence="2" id="KW-1185">Reference proteome</keyword>
<dbReference type="CDD" id="cd09272">
    <property type="entry name" value="RNase_HI_RT_Ty1"/>
    <property type="match status" value="1"/>
</dbReference>
<dbReference type="Proteomes" id="UP001152562">
    <property type="component" value="Unassembled WGS sequence"/>
</dbReference>